<keyword evidence="1" id="KW-0378">Hydrolase</keyword>
<evidence type="ECO:0000256" key="1">
    <source>
        <dbReference type="ARBA" id="ARBA00022801"/>
    </source>
</evidence>
<feature type="domain" description="PPM-type phosphatase" evidence="3">
    <location>
        <begin position="365"/>
        <end position="582"/>
    </location>
</feature>
<dbReference type="InterPro" id="IPR003018">
    <property type="entry name" value="GAF"/>
</dbReference>
<dbReference type="Gene3D" id="3.60.40.10">
    <property type="entry name" value="PPM-type phosphatase domain"/>
    <property type="match status" value="1"/>
</dbReference>
<dbReference type="PANTHER" id="PTHR43156">
    <property type="entry name" value="STAGE II SPORULATION PROTEIN E-RELATED"/>
    <property type="match status" value="1"/>
</dbReference>
<dbReference type="SUPFAM" id="SSF81606">
    <property type="entry name" value="PP2C-like"/>
    <property type="match status" value="1"/>
</dbReference>
<organism evidence="4 5">
    <name type="scientific">Cellulomonas chengniuliangii</name>
    <dbReference type="NCBI Taxonomy" id="2968084"/>
    <lineage>
        <taxon>Bacteria</taxon>
        <taxon>Bacillati</taxon>
        <taxon>Actinomycetota</taxon>
        <taxon>Actinomycetes</taxon>
        <taxon>Micrococcales</taxon>
        <taxon>Cellulomonadaceae</taxon>
        <taxon>Cellulomonas</taxon>
    </lineage>
</organism>
<dbReference type="PANTHER" id="PTHR43156:SF2">
    <property type="entry name" value="STAGE II SPORULATION PROTEIN E"/>
    <property type="match status" value="1"/>
</dbReference>
<feature type="domain" description="GAF" evidence="2">
    <location>
        <begin position="22"/>
        <end position="168"/>
    </location>
</feature>
<protein>
    <submittedName>
        <fullName evidence="4">SpoIIE family protein phosphatase</fullName>
    </submittedName>
</protein>
<accession>A0ABY5L1P4</accession>
<dbReference type="SMART" id="SM00065">
    <property type="entry name" value="GAF"/>
    <property type="match status" value="2"/>
</dbReference>
<dbReference type="SUPFAM" id="SSF55781">
    <property type="entry name" value="GAF domain-like"/>
    <property type="match status" value="2"/>
</dbReference>
<evidence type="ECO:0000259" key="2">
    <source>
        <dbReference type="SMART" id="SM00065"/>
    </source>
</evidence>
<dbReference type="SMART" id="SM00331">
    <property type="entry name" value="PP2C_SIG"/>
    <property type="match status" value="1"/>
</dbReference>
<dbReference type="RefSeq" id="WP_227568111.1">
    <property type="nucleotide sequence ID" value="NZ_CP101988.1"/>
</dbReference>
<proteinExistence type="predicted"/>
<gene>
    <name evidence="4" type="ORF">NP064_02405</name>
</gene>
<dbReference type="Gene3D" id="3.30.450.40">
    <property type="match status" value="2"/>
</dbReference>
<evidence type="ECO:0000259" key="3">
    <source>
        <dbReference type="SMART" id="SM00331"/>
    </source>
</evidence>
<dbReference type="Proteomes" id="UP001316189">
    <property type="component" value="Chromosome"/>
</dbReference>
<dbReference type="InterPro" id="IPR052016">
    <property type="entry name" value="Bact_Sigma-Reg"/>
</dbReference>
<dbReference type="InterPro" id="IPR036457">
    <property type="entry name" value="PPM-type-like_dom_sf"/>
</dbReference>
<dbReference type="InterPro" id="IPR029016">
    <property type="entry name" value="GAF-like_dom_sf"/>
</dbReference>
<feature type="domain" description="GAF" evidence="2">
    <location>
        <begin position="196"/>
        <end position="345"/>
    </location>
</feature>
<keyword evidence="5" id="KW-1185">Reference proteome</keyword>
<evidence type="ECO:0000313" key="4">
    <source>
        <dbReference type="EMBL" id="UUI75789.1"/>
    </source>
</evidence>
<reference evidence="4 5" key="1">
    <citation type="submission" date="2022-07" db="EMBL/GenBank/DDBJ databases">
        <title>Novel species in genus cellulomonas.</title>
        <authorList>
            <person name="Ye L."/>
        </authorList>
    </citation>
    <scope>NUCLEOTIDE SEQUENCE [LARGE SCALE GENOMIC DNA]</scope>
    <source>
        <strain evidence="5">zg-Y338</strain>
    </source>
</reference>
<dbReference type="EMBL" id="CP101988">
    <property type="protein sequence ID" value="UUI75789.1"/>
    <property type="molecule type" value="Genomic_DNA"/>
</dbReference>
<sequence>MPTTPRAAEGLPLPAARPLPRVADEAFERFCRLAQRQLGASVVLVSLTADGEQVIPGAVGLPPEFDATRQLPLTAALCQHVVADGVPLVVPDARLDPRLHDNGAVRELGVVAYAGFPIVDERDEVVGSLCALELAPRDWSEDDLAVLLDLAAACSSELRLRGERERARRAQQQATRSYRQSGLLLLLSDAFQDALTVPDVARTAARVAATGLGTSFTGLAALDEDGRSLSYVSMASFVGDDVERWRRTRLTDDRPVAHVARTRKPLFYEDREALFADFPVVKEMEFLGEARAFLPLVSRQRLIGVLGIGWQQRRTFHDDNRAVKTALAAYTAQALERAQLLEERRHVARTLQDAMLTALPQPDHLAMAAHYLPAGRADRVGGDWYDAVVLPTGSVAVMVGDVTGHDMDAAARMGQLRSTLRAFAWDHPDLPSTWLARLDQANRGLGLDTIATALTGRIDTLGEGRYRLHWSSAGHPPPVLVRPGEGARALGRRSANDLLLGVDPQRARHDHTFDMQVGDTLLLHTDGLVERRGRPLQESLDLLIATASQLGYLSPDKLVRALTDALVSGHPSDDTALLAVQVRPCPGQVDL</sequence>
<dbReference type="InterPro" id="IPR001932">
    <property type="entry name" value="PPM-type_phosphatase-like_dom"/>
</dbReference>
<dbReference type="Pfam" id="PF13185">
    <property type="entry name" value="GAF_2"/>
    <property type="match status" value="1"/>
</dbReference>
<dbReference type="Pfam" id="PF01590">
    <property type="entry name" value="GAF"/>
    <property type="match status" value="1"/>
</dbReference>
<evidence type="ECO:0000313" key="5">
    <source>
        <dbReference type="Proteomes" id="UP001316189"/>
    </source>
</evidence>
<name>A0ABY5L1P4_9CELL</name>
<dbReference type="Pfam" id="PF07228">
    <property type="entry name" value="SpoIIE"/>
    <property type="match status" value="1"/>
</dbReference>